<dbReference type="PANTHER" id="PTHR21469:SF4">
    <property type="entry name" value="EXOPHILIN-5"/>
    <property type="match status" value="1"/>
</dbReference>
<gene>
    <name evidence="1" type="ORF">EI555_006568</name>
</gene>
<dbReference type="GO" id="GO:0071985">
    <property type="term" value="P:multivesicular body sorting pathway"/>
    <property type="evidence" value="ECO:0007669"/>
    <property type="project" value="TreeGrafter"/>
</dbReference>
<evidence type="ECO:0000313" key="1">
    <source>
        <dbReference type="EMBL" id="TKC40042.1"/>
    </source>
</evidence>
<comment type="caution">
    <text evidence="1">The sequence shown here is derived from an EMBL/GenBank/DDBJ whole genome shotgun (WGS) entry which is preliminary data.</text>
</comment>
<reference evidence="2" key="1">
    <citation type="journal article" date="2019" name="IScience">
        <title>Narwhal Genome Reveals Long-Term Low Genetic Diversity despite Current Large Abundance Size.</title>
        <authorList>
            <person name="Westbury M.V."/>
            <person name="Petersen B."/>
            <person name="Garde E."/>
            <person name="Heide-Jorgensen M.P."/>
            <person name="Lorenzen E.D."/>
        </authorList>
    </citation>
    <scope>NUCLEOTIDE SEQUENCE [LARGE SCALE GENOMIC DNA]</scope>
</reference>
<dbReference type="GO" id="GO:0050714">
    <property type="term" value="P:positive regulation of protein secretion"/>
    <property type="evidence" value="ECO:0007669"/>
    <property type="project" value="TreeGrafter"/>
</dbReference>
<dbReference type="EMBL" id="RWIC01000805">
    <property type="protein sequence ID" value="TKC40042.1"/>
    <property type="molecule type" value="Genomic_DNA"/>
</dbReference>
<sequence length="190" mass="21905">AKIYSSPLENQPIDSAFVSKPAGMREGSSMPLWDASLLEDEFFQDDLDGKLAQEQSPSSLNARTPLNYGSRTQFSRFYSSGNKHRNITAKHKNCCNETSNMSIYDVLRPGTPKEGFKTFSPRTRTICDMYKTREPRVLKEDYTTISLTSYRVFHSKKLTFFSHNSDQDWVYTTKPPTEPKENSFIIYHME</sequence>
<evidence type="ECO:0000313" key="2">
    <source>
        <dbReference type="Proteomes" id="UP000308365"/>
    </source>
</evidence>
<protein>
    <submittedName>
        <fullName evidence="1">Uncharacterized protein</fullName>
    </submittedName>
</protein>
<dbReference type="Proteomes" id="UP000308365">
    <property type="component" value="Unassembled WGS sequence"/>
</dbReference>
<dbReference type="PANTHER" id="PTHR21469">
    <property type="entry name" value="EXOPHILIN-5"/>
    <property type="match status" value="1"/>
</dbReference>
<accession>A0A4U1ETW9</accession>
<name>A0A4U1ETW9_MONMO</name>
<dbReference type="AlphaFoldDB" id="A0A4U1ETW9"/>
<dbReference type="InterPro" id="IPR039916">
    <property type="entry name" value="EXPH5"/>
</dbReference>
<organism evidence="1 2">
    <name type="scientific">Monodon monoceros</name>
    <name type="common">Narwhal</name>
    <name type="synonym">Ceratodon monodon</name>
    <dbReference type="NCBI Taxonomy" id="40151"/>
    <lineage>
        <taxon>Eukaryota</taxon>
        <taxon>Metazoa</taxon>
        <taxon>Chordata</taxon>
        <taxon>Craniata</taxon>
        <taxon>Vertebrata</taxon>
        <taxon>Euteleostomi</taxon>
        <taxon>Mammalia</taxon>
        <taxon>Eutheria</taxon>
        <taxon>Laurasiatheria</taxon>
        <taxon>Artiodactyla</taxon>
        <taxon>Whippomorpha</taxon>
        <taxon>Cetacea</taxon>
        <taxon>Odontoceti</taxon>
        <taxon>Monodontidae</taxon>
        <taxon>Monodon</taxon>
    </lineage>
</organism>
<feature type="non-terminal residue" evidence="1">
    <location>
        <position position="1"/>
    </location>
</feature>
<dbReference type="GO" id="GO:0005768">
    <property type="term" value="C:endosome"/>
    <property type="evidence" value="ECO:0007669"/>
    <property type="project" value="TreeGrafter"/>
</dbReference>
<proteinExistence type="predicted"/>
<dbReference type="GO" id="GO:0045921">
    <property type="term" value="P:positive regulation of exocytosis"/>
    <property type="evidence" value="ECO:0007669"/>
    <property type="project" value="TreeGrafter"/>
</dbReference>